<proteinExistence type="predicted"/>
<dbReference type="AlphaFoldDB" id="A0A4Z1CKY0"/>
<protein>
    <submittedName>
        <fullName evidence="2">Uncharacterized protein</fullName>
    </submittedName>
</protein>
<evidence type="ECO:0000256" key="1">
    <source>
        <dbReference type="SAM" id="Phobius"/>
    </source>
</evidence>
<dbReference type="Proteomes" id="UP000297496">
    <property type="component" value="Unassembled WGS sequence"/>
</dbReference>
<evidence type="ECO:0000313" key="2">
    <source>
        <dbReference type="EMBL" id="TGN65170.1"/>
    </source>
</evidence>
<dbReference type="EMBL" id="SRRO01000001">
    <property type="protein sequence ID" value="TGN65170.1"/>
    <property type="molecule type" value="Genomic_DNA"/>
</dbReference>
<keyword evidence="3" id="KW-1185">Reference proteome</keyword>
<sequence>MVERHPSAHVRCAGRRCNVPGGPRHRRERELTTTVNHRTRRGAPRRAAGPLSACGRLGSEPDRLVGCTQPWWSATRQLLFGVLAAGATYLVGLAIGANVS</sequence>
<keyword evidence="1" id="KW-0472">Membrane</keyword>
<keyword evidence="1" id="KW-0812">Transmembrane</keyword>
<name>A0A4Z1CKY0_9ACTN</name>
<feature type="transmembrane region" description="Helical" evidence="1">
    <location>
        <begin position="78"/>
        <end position="97"/>
    </location>
</feature>
<gene>
    <name evidence="2" type="ORF">EXE59_15270</name>
</gene>
<accession>A0A4Z1CKY0</accession>
<organism evidence="2 3">
    <name type="scientific">Nocardioides eburneiflavus</name>
    <dbReference type="NCBI Taxonomy" id="2518372"/>
    <lineage>
        <taxon>Bacteria</taxon>
        <taxon>Bacillati</taxon>
        <taxon>Actinomycetota</taxon>
        <taxon>Actinomycetes</taxon>
        <taxon>Propionibacteriales</taxon>
        <taxon>Nocardioidaceae</taxon>
        <taxon>Nocardioides</taxon>
    </lineage>
</organism>
<reference evidence="2 3" key="1">
    <citation type="submission" date="2019-04" db="EMBL/GenBank/DDBJ databases">
        <title>Three New Species of Nocardioides, Nocardioides euryhalodurans sp. nov., Nocardioides seonyuensis sp. nov. and Nocardioides eburneoflavus sp. nov. Isolated from Soil.</title>
        <authorList>
            <person name="Roh S.G."/>
            <person name="Lee C."/>
            <person name="Kim M.-K."/>
            <person name="Kim S.B."/>
        </authorList>
    </citation>
    <scope>NUCLEOTIDE SEQUENCE [LARGE SCALE GENOMIC DNA]</scope>
    <source>
        <strain evidence="2 3">MMS17-SY213</strain>
    </source>
</reference>
<comment type="caution">
    <text evidence="2">The sequence shown here is derived from an EMBL/GenBank/DDBJ whole genome shotgun (WGS) entry which is preliminary data.</text>
</comment>
<evidence type="ECO:0000313" key="3">
    <source>
        <dbReference type="Proteomes" id="UP000297496"/>
    </source>
</evidence>
<keyword evidence="1" id="KW-1133">Transmembrane helix</keyword>